<keyword evidence="4" id="KW-1185">Reference proteome</keyword>
<dbReference type="InterPro" id="IPR038756">
    <property type="entry name" value="CheX-like"/>
</dbReference>
<feature type="domain" description="Chemotaxis phosphatase CheX-like" evidence="2">
    <location>
        <begin position="48"/>
        <end position="127"/>
    </location>
</feature>
<dbReference type="PANTHER" id="PTHR39452">
    <property type="entry name" value="CHEY-P PHOSPHATASE CHEX"/>
    <property type="match status" value="1"/>
</dbReference>
<accession>A0A1G8GM62</accession>
<dbReference type="SUPFAM" id="SSF103039">
    <property type="entry name" value="CheC-like"/>
    <property type="match status" value="1"/>
</dbReference>
<dbReference type="InterPro" id="IPR028051">
    <property type="entry name" value="CheX-like_dom"/>
</dbReference>
<dbReference type="Gene3D" id="3.40.1550.10">
    <property type="entry name" value="CheC-like"/>
    <property type="match status" value="1"/>
</dbReference>
<dbReference type="InterPro" id="IPR028976">
    <property type="entry name" value="CheC-like_sf"/>
</dbReference>
<dbReference type="AlphaFoldDB" id="A0A1G8GM62"/>
<keyword evidence="1" id="KW-0145">Chemotaxis</keyword>
<evidence type="ECO:0000313" key="3">
    <source>
        <dbReference type="EMBL" id="SDH95397.1"/>
    </source>
</evidence>
<proteinExistence type="predicted"/>
<name>A0A1G8GM62_9BACI</name>
<dbReference type="GO" id="GO:0006935">
    <property type="term" value="P:chemotaxis"/>
    <property type="evidence" value="ECO:0007669"/>
    <property type="project" value="UniProtKB-KW"/>
</dbReference>
<dbReference type="Pfam" id="PF13690">
    <property type="entry name" value="CheX"/>
    <property type="match status" value="1"/>
</dbReference>
<organism evidence="3 4">
    <name type="scientific">Alteribacillus persepolensis</name>
    <dbReference type="NCBI Taxonomy" id="568899"/>
    <lineage>
        <taxon>Bacteria</taxon>
        <taxon>Bacillati</taxon>
        <taxon>Bacillota</taxon>
        <taxon>Bacilli</taxon>
        <taxon>Bacillales</taxon>
        <taxon>Bacillaceae</taxon>
        <taxon>Alteribacillus</taxon>
    </lineage>
</organism>
<evidence type="ECO:0000259" key="2">
    <source>
        <dbReference type="Pfam" id="PF13690"/>
    </source>
</evidence>
<dbReference type="Proteomes" id="UP000199163">
    <property type="component" value="Unassembled WGS sequence"/>
</dbReference>
<protein>
    <submittedName>
        <fullName evidence="3">Chemotaxis protein CheX</fullName>
    </submittedName>
</protein>
<evidence type="ECO:0000256" key="1">
    <source>
        <dbReference type="ARBA" id="ARBA00022500"/>
    </source>
</evidence>
<evidence type="ECO:0000313" key="4">
    <source>
        <dbReference type="Proteomes" id="UP000199163"/>
    </source>
</evidence>
<dbReference type="EMBL" id="FNDK01000016">
    <property type="protein sequence ID" value="SDH95397.1"/>
    <property type="molecule type" value="Genomic_DNA"/>
</dbReference>
<sequence length="160" mass="16808">MPSSTAIEKTCVAAITNAAAAVVNDHLGMDASFAVPYQSGSQFQSFDVSVVMGINGTLEGQMICSMENKTALSVVSTMMGGMEMTALGDMGWSAIQEFGNWIAGKTAAELAESVESIDISPPMVNEGVSVFRMEGTFITLPLRSAAGQFSIHISIKENIS</sequence>
<reference evidence="4" key="1">
    <citation type="submission" date="2016-10" db="EMBL/GenBank/DDBJ databases">
        <authorList>
            <person name="Varghese N."/>
            <person name="Submissions S."/>
        </authorList>
    </citation>
    <scope>NUCLEOTIDE SEQUENCE [LARGE SCALE GENOMIC DNA]</scope>
    <source>
        <strain evidence="4">DSM 21632</strain>
    </source>
</reference>
<dbReference type="CDD" id="cd17906">
    <property type="entry name" value="CheX"/>
    <property type="match status" value="1"/>
</dbReference>
<gene>
    <name evidence="3" type="ORF">SAMN05192534_11640</name>
</gene>
<dbReference type="RefSeq" id="WP_245705261.1">
    <property type="nucleotide sequence ID" value="NZ_FNDK01000016.1"/>
</dbReference>
<dbReference type="PANTHER" id="PTHR39452:SF1">
    <property type="entry name" value="CHEY-P PHOSPHATASE CHEX"/>
    <property type="match status" value="1"/>
</dbReference>
<dbReference type="STRING" id="568899.SAMN05192534_11640"/>